<comment type="similarity">
    <text evidence="1 6 7">Belongs to the acetokinase family.</text>
</comment>
<comment type="pathway">
    <text evidence="6">Metabolic intermediate biosynthesis; acetyl-CoA biosynthesis; acetyl-CoA from acetate: step 1/2.</text>
</comment>
<dbReference type="OrthoDB" id="9802453at2"/>
<organism evidence="8 9">
    <name type="scientific">Candidatus Criblamydia sequanensis CRIB-18</name>
    <dbReference type="NCBI Taxonomy" id="1437425"/>
    <lineage>
        <taxon>Bacteria</taxon>
        <taxon>Pseudomonadati</taxon>
        <taxon>Chlamydiota</taxon>
        <taxon>Chlamydiia</taxon>
        <taxon>Parachlamydiales</taxon>
        <taxon>Candidatus Criblamydiaceae</taxon>
        <taxon>Candidatus Criblamydia</taxon>
    </lineage>
</organism>
<feature type="binding site" evidence="6">
    <location>
        <position position="85"/>
    </location>
    <ligand>
        <name>substrate</name>
    </ligand>
</feature>
<dbReference type="InterPro" id="IPR004372">
    <property type="entry name" value="Ac/propionate_kinase"/>
</dbReference>
<reference evidence="8" key="1">
    <citation type="submission" date="2013-12" db="EMBL/GenBank/DDBJ databases">
        <authorList>
            <person name="Linke B."/>
        </authorList>
    </citation>
    <scope>NUCLEOTIDE SEQUENCE [LARGE SCALE GENOMIC DNA]</scope>
    <source>
        <strain evidence="8">CRIB-18</strain>
    </source>
</reference>
<dbReference type="PANTHER" id="PTHR21060:SF15">
    <property type="entry name" value="ACETATE KINASE-RELATED"/>
    <property type="match status" value="1"/>
</dbReference>
<feature type="site" description="Transition state stabilizer" evidence="6">
    <location>
        <position position="173"/>
    </location>
</feature>
<dbReference type="NCBIfam" id="TIGR00016">
    <property type="entry name" value="ackA"/>
    <property type="match status" value="1"/>
</dbReference>
<feature type="active site" description="Proton donor/acceptor" evidence="6">
    <location>
        <position position="142"/>
    </location>
</feature>
<comment type="caution">
    <text evidence="8">The sequence shown here is derived from an EMBL/GenBank/DDBJ whole genome shotgun (WGS) entry which is preliminary data.</text>
</comment>
<dbReference type="eggNOG" id="COG0282">
    <property type="taxonomic scope" value="Bacteria"/>
</dbReference>
<feature type="binding site" evidence="6">
    <location>
        <position position="375"/>
    </location>
    <ligand>
        <name>Mg(2+)</name>
        <dbReference type="ChEBI" id="CHEBI:18420"/>
    </ligand>
</feature>
<evidence type="ECO:0000313" key="8">
    <source>
        <dbReference type="EMBL" id="CDR33470.1"/>
    </source>
</evidence>
<comment type="subunit">
    <text evidence="6">Homodimer.</text>
</comment>
<dbReference type="InterPro" id="IPR043129">
    <property type="entry name" value="ATPase_NBD"/>
</dbReference>
<keyword evidence="6" id="KW-0963">Cytoplasm</keyword>
<dbReference type="PIRSF" id="PIRSF000722">
    <property type="entry name" value="Acetate_prop_kin"/>
    <property type="match status" value="1"/>
</dbReference>
<dbReference type="GO" id="GO:0005737">
    <property type="term" value="C:cytoplasm"/>
    <property type="evidence" value="ECO:0007669"/>
    <property type="project" value="UniProtKB-SubCell"/>
</dbReference>
<evidence type="ECO:0000256" key="2">
    <source>
        <dbReference type="ARBA" id="ARBA00022679"/>
    </source>
</evidence>
<dbReference type="Gene3D" id="3.30.420.40">
    <property type="match status" value="2"/>
</dbReference>
<feature type="binding site" evidence="6">
    <location>
        <position position="15"/>
    </location>
    <ligand>
        <name>ATP</name>
        <dbReference type="ChEBI" id="CHEBI:30616"/>
    </ligand>
</feature>
<evidence type="ECO:0000256" key="7">
    <source>
        <dbReference type="RuleBase" id="RU003835"/>
    </source>
</evidence>
<evidence type="ECO:0000313" key="9">
    <source>
        <dbReference type="Proteomes" id="UP000031552"/>
    </source>
</evidence>
<dbReference type="GO" id="GO:0005524">
    <property type="term" value="F:ATP binding"/>
    <property type="evidence" value="ECO:0007669"/>
    <property type="project" value="UniProtKB-KW"/>
</dbReference>
<dbReference type="AlphaFoldDB" id="A0A090D0S6"/>
<evidence type="ECO:0000256" key="5">
    <source>
        <dbReference type="ARBA" id="ARBA00022840"/>
    </source>
</evidence>
<evidence type="ECO:0000256" key="3">
    <source>
        <dbReference type="ARBA" id="ARBA00022741"/>
    </source>
</evidence>
<evidence type="ECO:0000256" key="6">
    <source>
        <dbReference type="HAMAP-Rule" id="MF_00020"/>
    </source>
</evidence>
<keyword evidence="3 6" id="KW-0547">Nucleotide-binding</keyword>
<dbReference type="Pfam" id="PF00871">
    <property type="entry name" value="Acetate_kinase"/>
    <property type="match status" value="1"/>
</dbReference>
<comment type="caution">
    <text evidence="6">Lacks conserved residue(s) required for the propagation of feature annotation.</text>
</comment>
<dbReference type="SUPFAM" id="SSF53067">
    <property type="entry name" value="Actin-like ATPase domain"/>
    <property type="match status" value="2"/>
</dbReference>
<name>A0A090D0S6_9BACT</name>
<dbReference type="HAMAP" id="MF_00020">
    <property type="entry name" value="Acetate_kinase"/>
    <property type="match status" value="1"/>
</dbReference>
<gene>
    <name evidence="6 8" type="primary">ackA</name>
    <name evidence="8" type="ORF">CSEC_0637</name>
</gene>
<feature type="binding site" evidence="6">
    <location>
        <begin position="201"/>
        <end position="205"/>
    </location>
    <ligand>
        <name>ATP</name>
        <dbReference type="ChEBI" id="CHEBI:30616"/>
    </ligand>
</feature>
<dbReference type="UniPathway" id="UPA00340">
    <property type="reaction ID" value="UER00458"/>
</dbReference>
<dbReference type="STRING" id="1437425.CSEC_0637"/>
<keyword evidence="6" id="KW-0479">Metal-binding</keyword>
<comment type="cofactor">
    <cofactor evidence="6">
        <name>Mg(2+)</name>
        <dbReference type="ChEBI" id="CHEBI:18420"/>
    </cofactor>
    <cofactor evidence="6">
        <name>Mn(2+)</name>
        <dbReference type="ChEBI" id="CHEBI:29035"/>
    </cofactor>
    <text evidence="6">Mg(2+). Can also accept Mn(2+).</text>
</comment>
<keyword evidence="4 6" id="KW-0418">Kinase</keyword>
<evidence type="ECO:0000256" key="4">
    <source>
        <dbReference type="ARBA" id="ARBA00022777"/>
    </source>
</evidence>
<keyword evidence="5 6" id="KW-0067">ATP-binding</keyword>
<protein>
    <recommendedName>
        <fullName evidence="6">Acetate kinase</fullName>
        <ecNumber evidence="6">2.7.2.1</ecNumber>
    </recommendedName>
    <alternativeName>
        <fullName evidence="6">Acetokinase</fullName>
    </alternativeName>
</protein>
<dbReference type="InterPro" id="IPR023865">
    <property type="entry name" value="Aliphatic_acid_kinase_CS"/>
</dbReference>
<keyword evidence="6" id="KW-0460">Magnesium</keyword>
<dbReference type="GO" id="GO:0006083">
    <property type="term" value="P:acetate metabolic process"/>
    <property type="evidence" value="ECO:0007669"/>
    <property type="project" value="TreeGrafter"/>
</dbReference>
<comment type="subcellular location">
    <subcellularLocation>
        <location evidence="6">Cytoplasm</location>
    </subcellularLocation>
</comment>
<feature type="binding site" evidence="6">
    <location>
        <position position="8"/>
    </location>
    <ligand>
        <name>Mg(2+)</name>
        <dbReference type="ChEBI" id="CHEBI:18420"/>
    </ligand>
</feature>
<dbReference type="GO" id="GO:0000287">
    <property type="term" value="F:magnesium ion binding"/>
    <property type="evidence" value="ECO:0007669"/>
    <property type="project" value="UniProtKB-UniRule"/>
</dbReference>
<dbReference type="RefSeq" id="WP_041016957.1">
    <property type="nucleotide sequence ID" value="NZ_CCEJ010000003.1"/>
</dbReference>
<dbReference type="EC" id="2.7.2.1" evidence="6"/>
<evidence type="ECO:0000256" key="1">
    <source>
        <dbReference type="ARBA" id="ARBA00008748"/>
    </source>
</evidence>
<accession>A0A090D0S6</accession>
<sequence length="390" mass="43558">MNGLLILNAGSSTLKAALFSVEGHKLSPIFRAKLQFNTKKASAIVNGRSFFFKSDNKKEQIKQFLLKLKEEVCHLDISLIGIGQRVVHGGLKFTKTIKISNAVIREVEALKKIAPLHNTPFLEEYEISKRVFKKIDQFACFDTSFHQTIPKSLKTYPIPLAWRKKGIERFGFHGISHKWCFEKAMELLKLNPKSIKAITCHIGSGVSFTAIKDGKSIFNTMGFTPLEGAMMGTRCGSIDPGILLYLLQSKSVSLKELDEGLNKNSGLLALYGHNDMEKLLQDMKKDHPRAAFAFDCFTLSALKEIGALASLLNGIDLICFTGGIGENVPLLREKIGMNLAYLDLQIDKKLNQQSQNRSIHKKNSPCKATVIYADEESAMAHEIILFFNYV</sequence>
<proteinExistence type="inferred from homology"/>
<dbReference type="PRINTS" id="PR00471">
    <property type="entry name" value="ACETATEKNASE"/>
</dbReference>
<feature type="binding site" evidence="6">
    <location>
        <begin position="323"/>
        <end position="327"/>
    </location>
    <ligand>
        <name>ATP</name>
        <dbReference type="ChEBI" id="CHEBI:30616"/>
    </ligand>
</feature>
<dbReference type="GO" id="GO:0008776">
    <property type="term" value="F:acetate kinase activity"/>
    <property type="evidence" value="ECO:0007669"/>
    <property type="project" value="UniProtKB-UniRule"/>
</dbReference>
<comment type="catalytic activity">
    <reaction evidence="6">
        <text>acetate + ATP = acetyl phosphate + ADP</text>
        <dbReference type="Rhea" id="RHEA:11352"/>
        <dbReference type="ChEBI" id="CHEBI:22191"/>
        <dbReference type="ChEBI" id="CHEBI:30089"/>
        <dbReference type="ChEBI" id="CHEBI:30616"/>
        <dbReference type="ChEBI" id="CHEBI:456216"/>
        <dbReference type="EC" id="2.7.2.1"/>
    </reaction>
</comment>
<comment type="function">
    <text evidence="6">Catalyzes the formation of acetyl phosphate from acetate and ATP. Can also catalyze the reverse reaction.</text>
</comment>
<dbReference type="EMBL" id="CCEJ010000003">
    <property type="protein sequence ID" value="CDR33470.1"/>
    <property type="molecule type" value="Genomic_DNA"/>
</dbReference>
<dbReference type="GO" id="GO:0006085">
    <property type="term" value="P:acetyl-CoA biosynthetic process"/>
    <property type="evidence" value="ECO:0007669"/>
    <property type="project" value="UniProtKB-UniRule"/>
</dbReference>
<keyword evidence="9" id="KW-1185">Reference proteome</keyword>
<dbReference type="InterPro" id="IPR000890">
    <property type="entry name" value="Aliphatic_acid_kin_short-chain"/>
</dbReference>
<feature type="site" description="Transition state stabilizer" evidence="6">
    <location>
        <position position="234"/>
    </location>
</feature>
<dbReference type="PROSITE" id="PS01075">
    <property type="entry name" value="ACETATE_KINASE_1"/>
    <property type="match status" value="1"/>
</dbReference>
<dbReference type="PANTHER" id="PTHR21060">
    <property type="entry name" value="ACETATE KINASE"/>
    <property type="match status" value="1"/>
</dbReference>
<dbReference type="Proteomes" id="UP000031552">
    <property type="component" value="Unassembled WGS sequence"/>
</dbReference>
<keyword evidence="2 6" id="KW-0808">Transferase</keyword>
<reference evidence="8" key="2">
    <citation type="submission" date="2014-09" db="EMBL/GenBank/DDBJ databases">
        <title>Criblamydia sequanensis harbors a mega-plasmid encoding arsenite resistance.</title>
        <authorList>
            <person name="Bertelli C."/>
            <person name="Goesmann A."/>
            <person name="Greub G."/>
        </authorList>
    </citation>
    <scope>NUCLEOTIDE SEQUENCE [LARGE SCALE GENOMIC DNA]</scope>
    <source>
        <strain evidence="8">CRIB-18</strain>
    </source>
</reference>